<dbReference type="InParanoid" id="A0A165TD52"/>
<feature type="compositionally biased region" description="Basic and acidic residues" evidence="2">
    <location>
        <begin position="459"/>
        <end position="470"/>
    </location>
</feature>
<dbReference type="Gene3D" id="3.90.70.130">
    <property type="match status" value="1"/>
</dbReference>
<keyword evidence="5" id="KW-1185">Reference proteome</keyword>
<evidence type="ECO:0000313" key="5">
    <source>
        <dbReference type="Proteomes" id="UP000076761"/>
    </source>
</evidence>
<feature type="region of interest" description="Disordered" evidence="2">
    <location>
        <begin position="360"/>
        <end position="592"/>
    </location>
</feature>
<protein>
    <submittedName>
        <fullName evidence="4">DUF1671-domain-containing protein</fullName>
    </submittedName>
</protein>
<feature type="compositionally biased region" description="Low complexity" evidence="2">
    <location>
        <begin position="382"/>
        <end position="401"/>
    </location>
</feature>
<evidence type="ECO:0000313" key="4">
    <source>
        <dbReference type="EMBL" id="KZT26492.1"/>
    </source>
</evidence>
<feature type="compositionally biased region" description="Gly residues" evidence="2">
    <location>
        <begin position="567"/>
        <end position="576"/>
    </location>
</feature>
<evidence type="ECO:0000256" key="2">
    <source>
        <dbReference type="SAM" id="MobiDB-lite"/>
    </source>
</evidence>
<evidence type="ECO:0000259" key="3">
    <source>
        <dbReference type="Pfam" id="PF07910"/>
    </source>
</evidence>
<dbReference type="Pfam" id="PF07910">
    <property type="entry name" value="Peptidase_C78"/>
    <property type="match status" value="1"/>
</dbReference>
<feature type="compositionally biased region" description="Basic and acidic residues" evidence="2">
    <location>
        <begin position="510"/>
        <end position="519"/>
    </location>
</feature>
<feature type="domain" description="UFSP1/2/DUB catalytic" evidence="3">
    <location>
        <begin position="129"/>
        <end position="335"/>
    </location>
</feature>
<dbReference type="GO" id="GO:0016787">
    <property type="term" value="F:hydrolase activity"/>
    <property type="evidence" value="ECO:0007669"/>
    <property type="project" value="UniProtKB-KW"/>
</dbReference>
<dbReference type="STRING" id="1314782.A0A165TD52"/>
<dbReference type="InterPro" id="IPR012462">
    <property type="entry name" value="UFSP1/2_DUB_cat"/>
</dbReference>
<organism evidence="4 5">
    <name type="scientific">Neolentinus lepideus HHB14362 ss-1</name>
    <dbReference type="NCBI Taxonomy" id="1314782"/>
    <lineage>
        <taxon>Eukaryota</taxon>
        <taxon>Fungi</taxon>
        <taxon>Dikarya</taxon>
        <taxon>Basidiomycota</taxon>
        <taxon>Agaricomycotina</taxon>
        <taxon>Agaricomycetes</taxon>
        <taxon>Gloeophyllales</taxon>
        <taxon>Gloeophyllaceae</taxon>
        <taxon>Neolentinus</taxon>
    </lineage>
</organism>
<keyword evidence="1" id="KW-0378">Hydrolase</keyword>
<dbReference type="EMBL" id="KV425566">
    <property type="protein sequence ID" value="KZT26492.1"/>
    <property type="molecule type" value="Genomic_DNA"/>
</dbReference>
<proteinExistence type="predicted"/>
<evidence type="ECO:0000256" key="1">
    <source>
        <dbReference type="ARBA" id="ARBA00022801"/>
    </source>
</evidence>
<dbReference type="AlphaFoldDB" id="A0A165TD52"/>
<gene>
    <name evidence="4" type="ORF">NEOLEDRAFT_224696</name>
</gene>
<dbReference type="Proteomes" id="UP000076761">
    <property type="component" value="Unassembled WGS sequence"/>
</dbReference>
<sequence length="630" mass="70822">MQGGHDSDVEFVCQVSPSGDLVCQFCQQDLQSLSIPDREDHYDVHFAEFDDTHEHNDYKLHSTAKSMSSPPKSMFTPRKPKKLFSLSNLKDVDRNLFWHPHLDTPPPPNFTPGLIPLLHRTLSANPSVTHAVLCFDQTTHVLSEIWDRGWGCGYRNFLMACTALLTQTTRREYWDLLENPTPPGVRNLQRWIEDAWKMGYDKEGAEQLKRQLVGTKKWIGTADIHVAFSARGVPSRLVDFTGVARDPSMLTGWVRQYFDKPDEEPKERTKSVVEHLVKKHRHSNKENSEHEKVVMTNKMPLILQHEGHSRSIVGYVVYAKPRGGEEVELLLFDPGRLPKAIRPAALAEYQRMRSGGIYDSLARPARRSQEVMDMDTPSKTRSTGASKPLSASSSKTTASTSRYRSPSVSEMYEAAGSSRARSPSVSEMYMDHSHSRSAGPSSAYSPMPEVQGFKPLPAAKEREREREKASKYFSPSSSAKRTEKEKENGAPGSGRQKLVQTVLHPISALRNRDKGKERAAGQIPKKRKTPEVDEVVSDSEPERERAKRLRRGEGLGEVIEIASSDGEGVGMRGGARGRGDKESEEGRAFGVGEAALRKKDKYQILWFPMEATLSEREREKRKVVTSTKIS</sequence>
<feature type="compositionally biased region" description="Basic and acidic residues" evidence="2">
    <location>
        <begin position="577"/>
        <end position="587"/>
    </location>
</feature>
<accession>A0A165TD52</accession>
<reference evidence="4 5" key="1">
    <citation type="journal article" date="2016" name="Mol. Biol. Evol.">
        <title>Comparative Genomics of Early-Diverging Mushroom-Forming Fungi Provides Insights into the Origins of Lignocellulose Decay Capabilities.</title>
        <authorList>
            <person name="Nagy L.G."/>
            <person name="Riley R."/>
            <person name="Tritt A."/>
            <person name="Adam C."/>
            <person name="Daum C."/>
            <person name="Floudas D."/>
            <person name="Sun H."/>
            <person name="Yadav J.S."/>
            <person name="Pangilinan J."/>
            <person name="Larsson K.H."/>
            <person name="Matsuura K."/>
            <person name="Barry K."/>
            <person name="Labutti K."/>
            <person name="Kuo R."/>
            <person name="Ohm R.A."/>
            <person name="Bhattacharya S.S."/>
            <person name="Shirouzu T."/>
            <person name="Yoshinaga Y."/>
            <person name="Martin F.M."/>
            <person name="Grigoriev I.V."/>
            <person name="Hibbett D.S."/>
        </authorList>
    </citation>
    <scope>NUCLEOTIDE SEQUENCE [LARGE SCALE GENOMIC DNA]</scope>
    <source>
        <strain evidence="4 5">HHB14362 ss-1</strain>
    </source>
</reference>
<name>A0A165TD52_9AGAM</name>
<dbReference type="OrthoDB" id="288987at2759"/>